<reference evidence="2" key="2">
    <citation type="submission" date="2018-05" db="EMBL/GenBank/DDBJ databases">
        <title>OpunRS2 (Oryza punctata Reference Sequence Version 2).</title>
        <authorList>
            <person name="Zhang J."/>
            <person name="Kudrna D."/>
            <person name="Lee S."/>
            <person name="Talag J."/>
            <person name="Welchert J."/>
            <person name="Wing R.A."/>
        </authorList>
    </citation>
    <scope>NUCLEOTIDE SEQUENCE [LARGE SCALE GENOMIC DNA]</scope>
</reference>
<dbReference type="eggNOG" id="ENOG502RM6I">
    <property type="taxonomic scope" value="Eukaryota"/>
</dbReference>
<feature type="region of interest" description="Disordered" evidence="1">
    <location>
        <begin position="903"/>
        <end position="931"/>
    </location>
</feature>
<sequence length="1142" mass="125194">MLPYPGDHHRGSPPPYPAAPAPPSSLSPSAVPFTVDCPRPAADPTVPNPGFDLPTAPSLYATGAGDWRSASWMEPPASYMTPAAAAAAPAPAPPPAYKGEAPETSPYGIFPGTFQFGSFMVKRPLRSESSQLTSAKGPGTWLGSSEVLPSGVGPSVFSRQQNTFVHKSEDAEPYPTQRGLLQHKSEDAEPYPTQQGLLQHKSENAESYLTQRGLLQYPPQYPAYDKYMTQLSSCSTDAPPPVMWTPPAKSSEVVEQMFPVMNKNTGESSSSFSSYMNPCRINLDYFDCMWNEQKDLGHQTTDKHYGKWSSSASNMATGGDHLLNSLGADHHAARCFGNGRPMQEFSKMKYDWGSFNSKVSPSEVGYGQSHEFSSECPEVNNPTVDSPCWKGAPVAYPPSFGIMKNTDNPHSVNGAGGYNSSHQIEQSSEWSLKYSEIFSKQQEVSASESVKSDALKTFKLPVTRKNTEDRKEAPPVCIGVHNSIGNNASYSPEEQISRRQKCYESAEDWKNMIAVNQQENLLVSKAKLLGEDSANHIGSITGESIDKGPSPLGSAPRPPVENLSENLHVNVSSQVAEAEECTQPQTRARGIQEQPRYYSDAGGSMLKTSYESRLKSRAELLKQMHDLSAMLLSICNGGPLQGYEEDLLQLVIQNLRDASSSRSKVQNTSCSRNNLWMAMPEHSLVENNSELKTSISQAVAKLPVDKTLDDIDVSQLSIYKNLWIEAEASACKLKYELQLTRVKLAAMENHNNTQVPVDSSKGNKVFISTISNSKPQNYDKESSAYPVNLQCQGGDSCDGQSPAVNRSIADGVDAEVIERLKFLQSNFEDCRSFCENNYKEQEEASKKPCAIEDAVMARLRVLNSRPDNITSLKQENNNHHQLDTSTNRADNIDDVVMSRLRILKSRPDNVNPQGQESGNHEPDETTGTNNLIDNAVMSRLRILKSRPDNANSLGQESSKHEPDATTGTNDLVGNTVMSRLRILKCRNDNINSVDDVIKQHVEACTDQPNWDEDGVVAKIQAPSGDTAIVADGYQNILHSNNFVRHSEGKDSVSGLDSLGDATCSDEDNGCKAPSDEVNDKSAVQSEGSFAMNHGWPQSTMDSHISTTGSQETPLISSSVHKYDIFPPEWEHMLKENFFHPGK</sequence>
<feature type="region of interest" description="Disordered" evidence="1">
    <location>
        <begin position="1"/>
        <end position="57"/>
    </location>
</feature>
<evidence type="ECO:0000256" key="1">
    <source>
        <dbReference type="SAM" id="MobiDB-lite"/>
    </source>
</evidence>
<protein>
    <submittedName>
        <fullName evidence="2">Uncharacterized protein</fullName>
    </submittedName>
</protein>
<organism evidence="2">
    <name type="scientific">Oryza punctata</name>
    <name type="common">Red rice</name>
    <dbReference type="NCBI Taxonomy" id="4537"/>
    <lineage>
        <taxon>Eukaryota</taxon>
        <taxon>Viridiplantae</taxon>
        <taxon>Streptophyta</taxon>
        <taxon>Embryophyta</taxon>
        <taxon>Tracheophyta</taxon>
        <taxon>Spermatophyta</taxon>
        <taxon>Magnoliopsida</taxon>
        <taxon>Liliopsida</taxon>
        <taxon>Poales</taxon>
        <taxon>Poaceae</taxon>
        <taxon>BOP clade</taxon>
        <taxon>Oryzoideae</taxon>
        <taxon>Oryzeae</taxon>
        <taxon>Oryzinae</taxon>
        <taxon>Oryza</taxon>
    </lineage>
</organism>
<reference evidence="2" key="1">
    <citation type="submission" date="2015-04" db="UniProtKB">
        <authorList>
            <consortium name="EnsemblPlants"/>
        </authorList>
    </citation>
    <scope>IDENTIFICATION</scope>
</reference>
<dbReference type="OMA" id="AAMENHN"/>
<dbReference type="Gramene" id="OPUNC10G15360.4">
    <property type="protein sequence ID" value="OPUNC10G15360.4"/>
    <property type="gene ID" value="OPUNC10G15360"/>
</dbReference>
<dbReference type="EnsemblPlants" id="OPUNC10G15360.4">
    <property type="protein sequence ID" value="OPUNC10G15360.4"/>
    <property type="gene ID" value="OPUNC10G15360"/>
</dbReference>
<feature type="compositionally biased region" description="Basic and acidic residues" evidence="1">
    <location>
        <begin position="1"/>
        <end position="10"/>
    </location>
</feature>
<keyword evidence="3" id="KW-1185">Reference proteome</keyword>
<proteinExistence type="predicted"/>
<accession>A0A0E0MA63</accession>
<dbReference type="STRING" id="4537.A0A0E0MA63"/>
<feature type="compositionally biased region" description="Polar residues" evidence="1">
    <location>
        <begin position="908"/>
        <end position="917"/>
    </location>
</feature>
<feature type="region of interest" description="Disordered" evidence="1">
    <location>
        <begin position="1090"/>
        <end position="1111"/>
    </location>
</feature>
<dbReference type="Proteomes" id="UP000026962">
    <property type="component" value="Chromosome 10"/>
</dbReference>
<evidence type="ECO:0000313" key="3">
    <source>
        <dbReference type="Proteomes" id="UP000026962"/>
    </source>
</evidence>
<dbReference type="PANTHER" id="PTHR34361:SF10">
    <property type="entry name" value="EXPRESSED PROTEIN"/>
    <property type="match status" value="1"/>
</dbReference>
<name>A0A0E0MA63_ORYPU</name>
<dbReference type="AlphaFoldDB" id="A0A0E0MA63"/>
<feature type="compositionally biased region" description="Pro residues" evidence="1">
    <location>
        <begin position="12"/>
        <end position="25"/>
    </location>
</feature>
<evidence type="ECO:0000313" key="2">
    <source>
        <dbReference type="EnsemblPlants" id="OPUNC10G15360.4"/>
    </source>
</evidence>
<feature type="compositionally biased region" description="Polar residues" evidence="1">
    <location>
        <begin position="1095"/>
        <end position="1111"/>
    </location>
</feature>
<dbReference type="PANTHER" id="PTHR34361">
    <property type="entry name" value="OS08G0157800 PROTEIN"/>
    <property type="match status" value="1"/>
</dbReference>
<feature type="region of interest" description="Disordered" evidence="1">
    <location>
        <begin position="947"/>
        <end position="971"/>
    </location>
</feature>